<dbReference type="EMBL" id="JANJYJ010000009">
    <property type="protein sequence ID" value="KAK3189919.1"/>
    <property type="molecule type" value="Genomic_DNA"/>
</dbReference>
<dbReference type="InterPro" id="IPR053151">
    <property type="entry name" value="RNase_H-like"/>
</dbReference>
<dbReference type="PANTHER" id="PTHR47723">
    <property type="entry name" value="OS05G0353850 PROTEIN"/>
    <property type="match status" value="1"/>
</dbReference>
<evidence type="ECO:0000259" key="1">
    <source>
        <dbReference type="Pfam" id="PF13456"/>
    </source>
</evidence>
<proteinExistence type="predicted"/>
<dbReference type="InterPro" id="IPR012337">
    <property type="entry name" value="RNaseH-like_sf"/>
</dbReference>
<dbReference type="PANTHER" id="PTHR47723:SF22">
    <property type="entry name" value="RNASE H TYPE-1 DOMAIN-CONTAINING PROTEIN"/>
    <property type="match status" value="1"/>
</dbReference>
<name>A0AAD9ZSW3_9ROSI</name>
<dbReference type="GO" id="GO:0004523">
    <property type="term" value="F:RNA-DNA hybrid ribonuclease activity"/>
    <property type="evidence" value="ECO:0007669"/>
    <property type="project" value="InterPro"/>
</dbReference>
<dbReference type="SUPFAM" id="SSF53098">
    <property type="entry name" value="Ribonuclease H-like"/>
    <property type="match status" value="1"/>
</dbReference>
<comment type="caution">
    <text evidence="2">The sequence shown here is derived from an EMBL/GenBank/DDBJ whole genome shotgun (WGS) entry which is preliminary data.</text>
</comment>
<evidence type="ECO:0000313" key="2">
    <source>
        <dbReference type="EMBL" id="KAK3189919.1"/>
    </source>
</evidence>
<gene>
    <name evidence="2" type="ORF">Dsin_029480</name>
</gene>
<dbReference type="Gene3D" id="3.30.420.10">
    <property type="entry name" value="Ribonuclease H-like superfamily/Ribonuclease H"/>
    <property type="match status" value="1"/>
</dbReference>
<sequence length="185" mass="20727">MGWWEVECCSTVSIKEWWECWVGLSPASKYGRAWDILFFAVIWTLWEMRNQAVFQDRVASVVQAVDTVKFRLAWWFKHYGAGSKETLTDILLNVKELCVESRPRKIRGTDGWMPPSCRGLKFNVDGFALGKPRPAGIGGVLRDSSGKVLCMFSKFIGVYDSNSVEIIAIHQACVLCASLGLIVGA</sequence>
<accession>A0AAD9ZSW3</accession>
<dbReference type="InterPro" id="IPR036397">
    <property type="entry name" value="RNaseH_sf"/>
</dbReference>
<dbReference type="CDD" id="cd06222">
    <property type="entry name" value="RNase_H_like"/>
    <property type="match status" value="1"/>
</dbReference>
<dbReference type="InterPro" id="IPR044730">
    <property type="entry name" value="RNase_H-like_dom_plant"/>
</dbReference>
<dbReference type="AlphaFoldDB" id="A0AAD9ZSW3"/>
<evidence type="ECO:0000313" key="3">
    <source>
        <dbReference type="Proteomes" id="UP001281410"/>
    </source>
</evidence>
<protein>
    <recommendedName>
        <fullName evidence="1">RNase H type-1 domain-containing protein</fullName>
    </recommendedName>
</protein>
<dbReference type="Proteomes" id="UP001281410">
    <property type="component" value="Unassembled WGS sequence"/>
</dbReference>
<dbReference type="Pfam" id="PF13456">
    <property type="entry name" value="RVT_3"/>
    <property type="match status" value="1"/>
</dbReference>
<organism evidence="2 3">
    <name type="scientific">Dipteronia sinensis</name>
    <dbReference type="NCBI Taxonomy" id="43782"/>
    <lineage>
        <taxon>Eukaryota</taxon>
        <taxon>Viridiplantae</taxon>
        <taxon>Streptophyta</taxon>
        <taxon>Embryophyta</taxon>
        <taxon>Tracheophyta</taxon>
        <taxon>Spermatophyta</taxon>
        <taxon>Magnoliopsida</taxon>
        <taxon>eudicotyledons</taxon>
        <taxon>Gunneridae</taxon>
        <taxon>Pentapetalae</taxon>
        <taxon>rosids</taxon>
        <taxon>malvids</taxon>
        <taxon>Sapindales</taxon>
        <taxon>Sapindaceae</taxon>
        <taxon>Hippocastanoideae</taxon>
        <taxon>Acereae</taxon>
        <taxon>Dipteronia</taxon>
    </lineage>
</organism>
<feature type="domain" description="RNase H type-1" evidence="1">
    <location>
        <begin position="123"/>
        <end position="180"/>
    </location>
</feature>
<dbReference type="InterPro" id="IPR002156">
    <property type="entry name" value="RNaseH_domain"/>
</dbReference>
<dbReference type="GO" id="GO:0003676">
    <property type="term" value="F:nucleic acid binding"/>
    <property type="evidence" value="ECO:0007669"/>
    <property type="project" value="InterPro"/>
</dbReference>
<keyword evidence="3" id="KW-1185">Reference proteome</keyword>
<reference evidence="2" key="1">
    <citation type="journal article" date="2023" name="Plant J.">
        <title>Genome sequences and population genomics provide insights into the demographic history, inbreeding, and mutation load of two 'living fossil' tree species of Dipteronia.</title>
        <authorList>
            <person name="Feng Y."/>
            <person name="Comes H.P."/>
            <person name="Chen J."/>
            <person name="Zhu S."/>
            <person name="Lu R."/>
            <person name="Zhang X."/>
            <person name="Li P."/>
            <person name="Qiu J."/>
            <person name="Olsen K.M."/>
            <person name="Qiu Y."/>
        </authorList>
    </citation>
    <scope>NUCLEOTIDE SEQUENCE</scope>
    <source>
        <strain evidence="2">NBL</strain>
    </source>
</reference>